<protein>
    <submittedName>
        <fullName evidence="1">Uncharacterized protein</fullName>
    </submittedName>
</protein>
<evidence type="ECO:0000313" key="2">
    <source>
        <dbReference type="Proteomes" id="UP000308600"/>
    </source>
</evidence>
<proteinExistence type="predicted"/>
<accession>A0ACD3AJ51</accession>
<organism evidence="1 2">
    <name type="scientific">Pluteus cervinus</name>
    <dbReference type="NCBI Taxonomy" id="181527"/>
    <lineage>
        <taxon>Eukaryota</taxon>
        <taxon>Fungi</taxon>
        <taxon>Dikarya</taxon>
        <taxon>Basidiomycota</taxon>
        <taxon>Agaricomycotina</taxon>
        <taxon>Agaricomycetes</taxon>
        <taxon>Agaricomycetidae</taxon>
        <taxon>Agaricales</taxon>
        <taxon>Pluteineae</taxon>
        <taxon>Pluteaceae</taxon>
        <taxon>Pluteus</taxon>
    </lineage>
</organism>
<dbReference type="EMBL" id="ML208422">
    <property type="protein sequence ID" value="TFK65903.1"/>
    <property type="molecule type" value="Genomic_DNA"/>
</dbReference>
<reference evidence="1 2" key="1">
    <citation type="journal article" date="2019" name="Nat. Ecol. Evol.">
        <title>Megaphylogeny resolves global patterns of mushroom evolution.</title>
        <authorList>
            <person name="Varga T."/>
            <person name="Krizsan K."/>
            <person name="Foldi C."/>
            <person name="Dima B."/>
            <person name="Sanchez-Garcia M."/>
            <person name="Sanchez-Ramirez S."/>
            <person name="Szollosi G.J."/>
            <person name="Szarkandi J.G."/>
            <person name="Papp V."/>
            <person name="Albert L."/>
            <person name="Andreopoulos W."/>
            <person name="Angelini C."/>
            <person name="Antonin V."/>
            <person name="Barry K.W."/>
            <person name="Bougher N.L."/>
            <person name="Buchanan P."/>
            <person name="Buyck B."/>
            <person name="Bense V."/>
            <person name="Catcheside P."/>
            <person name="Chovatia M."/>
            <person name="Cooper J."/>
            <person name="Damon W."/>
            <person name="Desjardin D."/>
            <person name="Finy P."/>
            <person name="Geml J."/>
            <person name="Haridas S."/>
            <person name="Hughes K."/>
            <person name="Justo A."/>
            <person name="Karasinski D."/>
            <person name="Kautmanova I."/>
            <person name="Kiss B."/>
            <person name="Kocsube S."/>
            <person name="Kotiranta H."/>
            <person name="LaButti K.M."/>
            <person name="Lechner B.E."/>
            <person name="Liimatainen K."/>
            <person name="Lipzen A."/>
            <person name="Lukacs Z."/>
            <person name="Mihaltcheva S."/>
            <person name="Morgado L.N."/>
            <person name="Niskanen T."/>
            <person name="Noordeloos M.E."/>
            <person name="Ohm R.A."/>
            <person name="Ortiz-Santana B."/>
            <person name="Ovrebo C."/>
            <person name="Racz N."/>
            <person name="Riley R."/>
            <person name="Savchenko A."/>
            <person name="Shiryaev A."/>
            <person name="Soop K."/>
            <person name="Spirin V."/>
            <person name="Szebenyi C."/>
            <person name="Tomsovsky M."/>
            <person name="Tulloss R.E."/>
            <person name="Uehling J."/>
            <person name="Grigoriev I.V."/>
            <person name="Vagvolgyi C."/>
            <person name="Papp T."/>
            <person name="Martin F.M."/>
            <person name="Miettinen O."/>
            <person name="Hibbett D.S."/>
            <person name="Nagy L.G."/>
        </authorList>
    </citation>
    <scope>NUCLEOTIDE SEQUENCE [LARGE SCALE GENOMIC DNA]</scope>
    <source>
        <strain evidence="1 2">NL-1719</strain>
    </source>
</reference>
<evidence type="ECO:0000313" key="1">
    <source>
        <dbReference type="EMBL" id="TFK65903.1"/>
    </source>
</evidence>
<gene>
    <name evidence="1" type="ORF">BDN72DRAFT_845014</name>
</gene>
<sequence>MLLSIPGEILASILEELKATNIADIRAAALTCRALLQPSQRCLFASLQIQNPAQLSRLLHSFQNSTYLPGYVHSLELMETFKPWHSLLKPCQWLTKPATIDLFLEFFPLLTEVTTFSFQLSGYKSWRELPKTFQVVIILFLHGNPSLDHLRLPVIVDLPLDLFTHCMDLRALRLSQGIDDKPGVLADDIPKTRWSPHIHHLRRLELFYIGKHGVVHSPSPNLIPDGIDISSLESLEVVAIYTLPSLQPVLQAGTLRKLVLKPVGFRYQPNTERVLDLSQLNLLETLHISDSWDGGENVLPWLPPTLGSLPTPHRSLKSINIIIDLTDMPSQTSAQGLSNLRDVLGNLHGTSPGVLKSIHIEVHALRAVVINTVKVEALCEPHLLWPGSGDVLEIIWSKPPLDLQH</sequence>
<keyword evidence="2" id="KW-1185">Reference proteome</keyword>
<dbReference type="Proteomes" id="UP000308600">
    <property type="component" value="Unassembled WGS sequence"/>
</dbReference>
<name>A0ACD3AJ51_9AGAR</name>